<evidence type="ECO:0000259" key="3">
    <source>
        <dbReference type="Pfam" id="PF14016"/>
    </source>
</evidence>
<dbReference type="PROSITE" id="PS51257">
    <property type="entry name" value="PROKAR_LIPOPROTEIN"/>
    <property type="match status" value="1"/>
</dbReference>
<feature type="domain" description="DUF4232" evidence="3">
    <location>
        <begin position="61"/>
        <end position="181"/>
    </location>
</feature>
<organism evidence="4 5">
    <name type="scientific">Pseudonocardia eucalypti</name>
    <dbReference type="NCBI Taxonomy" id="648755"/>
    <lineage>
        <taxon>Bacteria</taxon>
        <taxon>Bacillati</taxon>
        <taxon>Actinomycetota</taxon>
        <taxon>Actinomycetes</taxon>
        <taxon>Pseudonocardiales</taxon>
        <taxon>Pseudonocardiaceae</taxon>
        <taxon>Pseudonocardia</taxon>
    </lineage>
</organism>
<evidence type="ECO:0000313" key="5">
    <source>
        <dbReference type="Proteomes" id="UP001428817"/>
    </source>
</evidence>
<dbReference type="Pfam" id="PF14016">
    <property type="entry name" value="DUF4232"/>
    <property type="match status" value="1"/>
</dbReference>
<dbReference type="Proteomes" id="UP001428817">
    <property type="component" value="Unassembled WGS sequence"/>
</dbReference>
<evidence type="ECO:0000256" key="2">
    <source>
        <dbReference type="SAM" id="SignalP"/>
    </source>
</evidence>
<dbReference type="RefSeq" id="WP_185061794.1">
    <property type="nucleotide sequence ID" value="NZ_BAABJP010000008.1"/>
</dbReference>
<dbReference type="EMBL" id="BAABJP010000008">
    <property type="protein sequence ID" value="GAA5153453.1"/>
    <property type="molecule type" value="Genomic_DNA"/>
</dbReference>
<keyword evidence="2" id="KW-0732">Signal</keyword>
<dbReference type="InterPro" id="IPR025326">
    <property type="entry name" value="DUF4232"/>
</dbReference>
<evidence type="ECO:0000256" key="1">
    <source>
        <dbReference type="SAM" id="MobiDB-lite"/>
    </source>
</evidence>
<sequence>MRVLPALSALLIAVLAGCSEPAPPLNTPAPSTAAPSESAPSGSAAASSAPAAAAGAPEARCHTDQLSARLDAPAGRGDSQVPVKLVYTNKSQRPCLLRGVPGADLHGPADPNGPVYTLTRQTNGVKDIHLRPGASASARLVVLPYSDGSVGSMGSTRWVPTRLETIPPGETTPLTAQWPAGLTVLRQDSATHPGSWIEPFAAG</sequence>
<feature type="compositionally biased region" description="Low complexity" evidence="1">
    <location>
        <begin position="28"/>
        <end position="58"/>
    </location>
</feature>
<feature type="signal peptide" evidence="2">
    <location>
        <begin position="1"/>
        <end position="21"/>
    </location>
</feature>
<protein>
    <recommendedName>
        <fullName evidence="3">DUF4232 domain-containing protein</fullName>
    </recommendedName>
</protein>
<gene>
    <name evidence="4" type="ORF">GCM10023321_23720</name>
</gene>
<feature type="chain" id="PRO_5046376155" description="DUF4232 domain-containing protein" evidence="2">
    <location>
        <begin position="22"/>
        <end position="203"/>
    </location>
</feature>
<accession>A0ABP9PWS8</accession>
<keyword evidence="5" id="KW-1185">Reference proteome</keyword>
<feature type="region of interest" description="Disordered" evidence="1">
    <location>
        <begin position="25"/>
        <end position="62"/>
    </location>
</feature>
<comment type="caution">
    <text evidence="4">The sequence shown here is derived from an EMBL/GenBank/DDBJ whole genome shotgun (WGS) entry which is preliminary data.</text>
</comment>
<evidence type="ECO:0000313" key="4">
    <source>
        <dbReference type="EMBL" id="GAA5153453.1"/>
    </source>
</evidence>
<proteinExistence type="predicted"/>
<reference evidence="5" key="1">
    <citation type="journal article" date="2019" name="Int. J. Syst. Evol. Microbiol.">
        <title>The Global Catalogue of Microorganisms (GCM) 10K type strain sequencing project: providing services to taxonomists for standard genome sequencing and annotation.</title>
        <authorList>
            <consortium name="The Broad Institute Genomics Platform"/>
            <consortium name="The Broad Institute Genome Sequencing Center for Infectious Disease"/>
            <person name="Wu L."/>
            <person name="Ma J."/>
        </authorList>
    </citation>
    <scope>NUCLEOTIDE SEQUENCE [LARGE SCALE GENOMIC DNA]</scope>
    <source>
        <strain evidence="5">JCM 18303</strain>
    </source>
</reference>
<name>A0ABP9PWS8_9PSEU</name>